<evidence type="ECO:0000256" key="11">
    <source>
        <dbReference type="RuleBase" id="RU362091"/>
    </source>
</evidence>
<keyword evidence="4" id="KW-1003">Cell membrane</keyword>
<feature type="transmembrane region" description="Helical" evidence="12">
    <location>
        <begin position="6"/>
        <end position="27"/>
    </location>
</feature>
<evidence type="ECO:0008006" key="15">
    <source>
        <dbReference type="Google" id="ProtNLM"/>
    </source>
</evidence>
<feature type="transmembrane region" description="Helical" evidence="12">
    <location>
        <begin position="378"/>
        <end position="397"/>
    </location>
</feature>
<keyword evidence="7" id="KW-0915">Sodium</keyword>
<feature type="transmembrane region" description="Helical" evidence="12">
    <location>
        <begin position="409"/>
        <end position="428"/>
    </location>
</feature>
<name>A0AAN7QG77_9COLE</name>
<accession>A0AAN7QG77</accession>
<comment type="similarity">
    <text evidence="2 11">Belongs to the sodium:solute symporter (SSF) (TC 2.A.21) family.</text>
</comment>
<evidence type="ECO:0000256" key="9">
    <source>
        <dbReference type="ARBA" id="ARBA00023136"/>
    </source>
</evidence>
<keyword evidence="3" id="KW-0813">Transport</keyword>
<dbReference type="PANTHER" id="PTHR42985:SF21">
    <property type="entry name" value="SODIUM-DEPENDENT MULTIVITAMIN TRANSPORTER-LIKE PROTEIN"/>
    <property type="match status" value="1"/>
</dbReference>
<evidence type="ECO:0000313" key="14">
    <source>
        <dbReference type="Proteomes" id="UP001353858"/>
    </source>
</evidence>
<feature type="transmembrane region" description="Helical" evidence="12">
    <location>
        <begin position="153"/>
        <end position="172"/>
    </location>
</feature>
<keyword evidence="6 12" id="KW-1133">Transmembrane helix</keyword>
<dbReference type="InterPro" id="IPR051163">
    <property type="entry name" value="Sodium:Solute_Symporter_SSF"/>
</dbReference>
<feature type="transmembrane region" description="Helical" evidence="12">
    <location>
        <begin position="512"/>
        <end position="531"/>
    </location>
</feature>
<sequence length="563" mass="62080">MYFLQFSYIDYVVFAVMFGFTCVAGICFRSLDKSVTDSIINTNKVKILPVSLCLVASTLSGVSLLGFPSEVYMHGTQISAMVISIVIMGIITNYIYLPVFYELNIRNPLDYLELRFGYSVRKTASVFCVIGVALSLPLIIYVPSLALTQVTGFNLNVISSVMFVICTFYATIVQLKTTEWITSLQLTITVVILSVVLVMGTISVGGVTNILVKSNEGHRLEFFNMDLNPTTRCTFWTVVIGNIFSWLGFVAVNPAGVKRFTSFQSIGDAKKVLAIFVLLASATKLISCFSGLIIYTRYIDCDPLSIGYMQLANEIVPFYVLEVASKCPGLSGLFVAGLFSTALNTFSTSLSLIATELFNDIIMPIMSENAAKKVTNQVTTMFMIVIAMISTASIVVIERLGSVLELFQCAYGITGGPVFGLFTLGMLFPKANKKGALYGSFISAVIMALIITQHLVEIWTGKVVYENKELNTDGCTLETFIYGSNRTVIDNVSKAKHMNESGFYLSRVSFHYYYMIGSLSTIFLGLVISWFNKNESPSAYTYNVFSPCIRKTLTVDDALYIPI</sequence>
<evidence type="ECO:0000256" key="7">
    <source>
        <dbReference type="ARBA" id="ARBA00023053"/>
    </source>
</evidence>
<evidence type="ECO:0000256" key="6">
    <source>
        <dbReference type="ARBA" id="ARBA00022989"/>
    </source>
</evidence>
<comment type="subcellular location">
    <subcellularLocation>
        <location evidence="1">Cell membrane</location>
        <topology evidence="1">Multi-pass membrane protein</topology>
    </subcellularLocation>
</comment>
<keyword evidence="9 12" id="KW-0472">Membrane</keyword>
<dbReference type="AlphaFoldDB" id="A0AAN7QG77"/>
<feature type="transmembrane region" description="Helical" evidence="12">
    <location>
        <begin position="234"/>
        <end position="252"/>
    </location>
</feature>
<dbReference type="Gene3D" id="1.20.1730.10">
    <property type="entry name" value="Sodium/glucose cotransporter"/>
    <property type="match status" value="1"/>
</dbReference>
<dbReference type="GO" id="GO:0006814">
    <property type="term" value="P:sodium ion transport"/>
    <property type="evidence" value="ECO:0007669"/>
    <property type="project" value="UniProtKB-KW"/>
</dbReference>
<dbReference type="InterPro" id="IPR001734">
    <property type="entry name" value="Na/solute_symporter"/>
</dbReference>
<gene>
    <name evidence="13" type="ORF">RN001_009364</name>
</gene>
<keyword evidence="10" id="KW-0739">Sodium transport</keyword>
<keyword evidence="14" id="KW-1185">Reference proteome</keyword>
<organism evidence="13 14">
    <name type="scientific">Aquatica leii</name>
    <dbReference type="NCBI Taxonomy" id="1421715"/>
    <lineage>
        <taxon>Eukaryota</taxon>
        <taxon>Metazoa</taxon>
        <taxon>Ecdysozoa</taxon>
        <taxon>Arthropoda</taxon>
        <taxon>Hexapoda</taxon>
        <taxon>Insecta</taxon>
        <taxon>Pterygota</taxon>
        <taxon>Neoptera</taxon>
        <taxon>Endopterygota</taxon>
        <taxon>Coleoptera</taxon>
        <taxon>Polyphaga</taxon>
        <taxon>Elateriformia</taxon>
        <taxon>Elateroidea</taxon>
        <taxon>Lampyridae</taxon>
        <taxon>Luciolinae</taxon>
        <taxon>Aquatica</taxon>
    </lineage>
</organism>
<dbReference type="GO" id="GO:0015293">
    <property type="term" value="F:symporter activity"/>
    <property type="evidence" value="ECO:0007669"/>
    <property type="project" value="TreeGrafter"/>
</dbReference>
<feature type="transmembrane region" description="Helical" evidence="12">
    <location>
        <begin position="184"/>
        <end position="212"/>
    </location>
</feature>
<dbReference type="EMBL" id="JARPUR010000004">
    <property type="protein sequence ID" value="KAK4876858.1"/>
    <property type="molecule type" value="Genomic_DNA"/>
</dbReference>
<dbReference type="Pfam" id="PF00474">
    <property type="entry name" value="SSF"/>
    <property type="match status" value="1"/>
</dbReference>
<dbReference type="PANTHER" id="PTHR42985">
    <property type="entry name" value="SODIUM-COUPLED MONOCARBOXYLATE TRANSPORTER"/>
    <property type="match status" value="1"/>
</dbReference>
<evidence type="ECO:0000313" key="13">
    <source>
        <dbReference type="EMBL" id="KAK4876858.1"/>
    </source>
</evidence>
<dbReference type="Proteomes" id="UP001353858">
    <property type="component" value="Unassembled WGS sequence"/>
</dbReference>
<dbReference type="GO" id="GO:0005886">
    <property type="term" value="C:plasma membrane"/>
    <property type="evidence" value="ECO:0007669"/>
    <property type="project" value="UniProtKB-SubCell"/>
</dbReference>
<dbReference type="NCBIfam" id="TIGR00813">
    <property type="entry name" value="sss"/>
    <property type="match status" value="1"/>
</dbReference>
<evidence type="ECO:0000256" key="12">
    <source>
        <dbReference type="SAM" id="Phobius"/>
    </source>
</evidence>
<evidence type="ECO:0000256" key="5">
    <source>
        <dbReference type="ARBA" id="ARBA00022692"/>
    </source>
</evidence>
<keyword evidence="8" id="KW-0406">Ion transport</keyword>
<comment type="caution">
    <text evidence="13">The sequence shown here is derived from an EMBL/GenBank/DDBJ whole genome shotgun (WGS) entry which is preliminary data.</text>
</comment>
<feature type="transmembrane region" description="Helical" evidence="12">
    <location>
        <begin position="333"/>
        <end position="358"/>
    </location>
</feature>
<reference evidence="14" key="1">
    <citation type="submission" date="2023-01" db="EMBL/GenBank/DDBJ databases">
        <title>Key to firefly adult light organ development and bioluminescence: homeobox transcription factors regulate luciferase expression and transportation to peroxisome.</title>
        <authorList>
            <person name="Fu X."/>
        </authorList>
    </citation>
    <scope>NUCLEOTIDE SEQUENCE [LARGE SCALE GENOMIC DNA]</scope>
</reference>
<evidence type="ECO:0000256" key="10">
    <source>
        <dbReference type="ARBA" id="ARBA00023201"/>
    </source>
</evidence>
<feature type="transmembrane region" description="Helical" evidence="12">
    <location>
        <begin position="124"/>
        <end position="147"/>
    </location>
</feature>
<feature type="transmembrane region" description="Helical" evidence="12">
    <location>
        <begin position="47"/>
        <end position="66"/>
    </location>
</feature>
<evidence type="ECO:0000256" key="2">
    <source>
        <dbReference type="ARBA" id="ARBA00006434"/>
    </source>
</evidence>
<feature type="transmembrane region" description="Helical" evidence="12">
    <location>
        <begin position="272"/>
        <end position="295"/>
    </location>
</feature>
<evidence type="ECO:0000256" key="4">
    <source>
        <dbReference type="ARBA" id="ARBA00022475"/>
    </source>
</evidence>
<dbReference type="PROSITE" id="PS50283">
    <property type="entry name" value="NA_SOLUT_SYMP_3"/>
    <property type="match status" value="1"/>
</dbReference>
<proteinExistence type="inferred from homology"/>
<protein>
    <recommendedName>
        <fullName evidence="15">Sodium-coupled monocarboxylate transporter 1</fullName>
    </recommendedName>
</protein>
<evidence type="ECO:0000256" key="1">
    <source>
        <dbReference type="ARBA" id="ARBA00004651"/>
    </source>
</evidence>
<feature type="transmembrane region" description="Helical" evidence="12">
    <location>
        <begin position="78"/>
        <end position="103"/>
    </location>
</feature>
<keyword evidence="5 12" id="KW-0812">Transmembrane</keyword>
<evidence type="ECO:0000256" key="8">
    <source>
        <dbReference type="ARBA" id="ARBA00023065"/>
    </source>
</evidence>
<dbReference type="InterPro" id="IPR038377">
    <property type="entry name" value="Na/Glc_symporter_sf"/>
</dbReference>
<feature type="transmembrane region" description="Helical" evidence="12">
    <location>
        <begin position="435"/>
        <end position="456"/>
    </location>
</feature>
<evidence type="ECO:0000256" key="3">
    <source>
        <dbReference type="ARBA" id="ARBA00022448"/>
    </source>
</evidence>